<evidence type="ECO:0000313" key="1">
    <source>
        <dbReference type="EMBL" id="OCX22848.1"/>
    </source>
</evidence>
<name>A0A1C2E777_9HYPH</name>
<gene>
    <name evidence="1" type="ORF">QV13_05225</name>
</gene>
<proteinExistence type="predicted"/>
<reference evidence="1 2" key="1">
    <citation type="submission" date="2016-08" db="EMBL/GenBank/DDBJ databases">
        <title>Whole genome sequence of Mesorhizobium sp. strain UASWS1009 isolated from industrial sewage.</title>
        <authorList>
            <person name="Crovadore J."/>
            <person name="Calmin G."/>
            <person name="Chablais R."/>
            <person name="Cochard B."/>
            <person name="Lefort F."/>
        </authorList>
    </citation>
    <scope>NUCLEOTIDE SEQUENCE [LARGE SCALE GENOMIC DNA]</scope>
    <source>
        <strain evidence="1 2">UASWS1009</strain>
    </source>
</reference>
<keyword evidence="2" id="KW-1185">Reference proteome</keyword>
<accession>A0A1C2E777</accession>
<evidence type="ECO:0000313" key="2">
    <source>
        <dbReference type="Proteomes" id="UP000094412"/>
    </source>
</evidence>
<sequence length="66" mass="7329">MASNFAHARELLAKAKLELSGDDETSWKSRRAIDLLIGAIMTEEYASPRPPAEIISFELAARQRQG</sequence>
<dbReference type="RefSeq" id="WP_065996848.1">
    <property type="nucleotide sequence ID" value="NZ_MDEO01000026.1"/>
</dbReference>
<dbReference type="Proteomes" id="UP000094412">
    <property type="component" value="Unassembled WGS sequence"/>
</dbReference>
<protein>
    <submittedName>
        <fullName evidence="1">Uncharacterized protein</fullName>
    </submittedName>
</protein>
<comment type="caution">
    <text evidence="1">The sequence shown here is derived from an EMBL/GenBank/DDBJ whole genome shotgun (WGS) entry which is preliminary data.</text>
</comment>
<organism evidence="1 2">
    <name type="scientific">Mesorhizobium hungaricum</name>
    <dbReference type="NCBI Taxonomy" id="1566387"/>
    <lineage>
        <taxon>Bacteria</taxon>
        <taxon>Pseudomonadati</taxon>
        <taxon>Pseudomonadota</taxon>
        <taxon>Alphaproteobacteria</taxon>
        <taxon>Hyphomicrobiales</taxon>
        <taxon>Phyllobacteriaceae</taxon>
        <taxon>Mesorhizobium</taxon>
    </lineage>
</organism>
<dbReference type="EMBL" id="MDEO01000026">
    <property type="protein sequence ID" value="OCX22848.1"/>
    <property type="molecule type" value="Genomic_DNA"/>
</dbReference>
<dbReference type="OrthoDB" id="8030915at2"/>
<dbReference type="AlphaFoldDB" id="A0A1C2E777"/>